<dbReference type="InterPro" id="IPR010640">
    <property type="entry name" value="Low_temperature_requirement_A"/>
</dbReference>
<keyword evidence="2" id="KW-1133">Transmembrane helix</keyword>
<feature type="transmembrane region" description="Helical" evidence="2">
    <location>
        <begin position="234"/>
        <end position="254"/>
    </location>
</feature>
<dbReference type="EMBL" id="BAABDE010000005">
    <property type="protein sequence ID" value="GAA3777181.1"/>
    <property type="molecule type" value="Genomic_DNA"/>
</dbReference>
<comment type="caution">
    <text evidence="3">The sequence shown here is derived from an EMBL/GenBank/DDBJ whole genome shotgun (WGS) entry which is preliminary data.</text>
</comment>
<feature type="transmembrane region" description="Helical" evidence="2">
    <location>
        <begin position="114"/>
        <end position="132"/>
    </location>
</feature>
<organism evidence="3 4">
    <name type="scientific">Streptomyces coacervatus</name>
    <dbReference type="NCBI Taxonomy" id="647381"/>
    <lineage>
        <taxon>Bacteria</taxon>
        <taxon>Bacillati</taxon>
        <taxon>Actinomycetota</taxon>
        <taxon>Actinomycetes</taxon>
        <taxon>Kitasatosporales</taxon>
        <taxon>Streptomycetaceae</taxon>
        <taxon>Streptomyces</taxon>
    </lineage>
</organism>
<accession>A0ABP7GYE9</accession>
<gene>
    <name evidence="3" type="ORF">GCM10022403_009930</name>
</gene>
<protein>
    <submittedName>
        <fullName evidence="3">Low temperature requirement protein A</fullName>
    </submittedName>
</protein>
<dbReference type="RefSeq" id="WP_275774501.1">
    <property type="nucleotide sequence ID" value="NZ_BAABDE010000005.1"/>
</dbReference>
<keyword evidence="4" id="KW-1185">Reference proteome</keyword>
<name>A0ABP7GYE9_9ACTN</name>
<feature type="transmembrane region" description="Helical" evidence="2">
    <location>
        <begin position="169"/>
        <end position="191"/>
    </location>
</feature>
<sequence length="428" mass="44771">MRNQGQEPTPSLPGTPATSGDATLLQRLRRQLWQPPRAHGEQPQERVVGPLELFYDLVVVVLVAQAAHHLAEHLTWRGLGEYSVVFALVWIAWANGSLHHELHGHEDARGRSTFLLQILVLVPLGAFVPGAGGDHGRAFAVTAGVLFAVLAVLWLLASRGDSPEYRRSSRLFVAGTVSCALVLGASALLPADARVWTWGLLDAAYLGGFAAVIVSAVPAVSATLTITGALIERFGLLIIIVLGETVTGVVAGLAAEPIDARTLAVALVAVVVGFGAWWTYFDFAGHRAPRPTPAATAQWMLAHLPLTAAVAAMGAAMVGLVEHAHAARTPAATSWVLCGGAAAVLTSTMVAAASLRAWREAGTLYRPLARTCAATAVACLALGAARPAPLVLGLALVALFGIPWGLAVAHRLRQDGLPHDDKASRASH</sequence>
<feature type="transmembrane region" description="Helical" evidence="2">
    <location>
        <begin position="260"/>
        <end position="280"/>
    </location>
</feature>
<evidence type="ECO:0000256" key="1">
    <source>
        <dbReference type="SAM" id="MobiDB-lite"/>
    </source>
</evidence>
<feature type="transmembrane region" description="Helical" evidence="2">
    <location>
        <begin position="301"/>
        <end position="321"/>
    </location>
</feature>
<dbReference type="Proteomes" id="UP001501009">
    <property type="component" value="Unassembled WGS sequence"/>
</dbReference>
<feature type="transmembrane region" description="Helical" evidence="2">
    <location>
        <begin position="333"/>
        <end position="355"/>
    </location>
</feature>
<feature type="transmembrane region" description="Helical" evidence="2">
    <location>
        <begin position="203"/>
        <end position="227"/>
    </location>
</feature>
<reference evidence="4" key="1">
    <citation type="journal article" date="2019" name="Int. J. Syst. Evol. Microbiol.">
        <title>The Global Catalogue of Microorganisms (GCM) 10K type strain sequencing project: providing services to taxonomists for standard genome sequencing and annotation.</title>
        <authorList>
            <consortium name="The Broad Institute Genomics Platform"/>
            <consortium name="The Broad Institute Genome Sequencing Center for Infectious Disease"/>
            <person name="Wu L."/>
            <person name="Ma J."/>
        </authorList>
    </citation>
    <scope>NUCLEOTIDE SEQUENCE [LARGE SCALE GENOMIC DNA]</scope>
    <source>
        <strain evidence="4">JCM 17138</strain>
    </source>
</reference>
<feature type="transmembrane region" description="Helical" evidence="2">
    <location>
        <begin position="391"/>
        <end position="409"/>
    </location>
</feature>
<evidence type="ECO:0000313" key="4">
    <source>
        <dbReference type="Proteomes" id="UP001501009"/>
    </source>
</evidence>
<feature type="region of interest" description="Disordered" evidence="1">
    <location>
        <begin position="1"/>
        <end position="20"/>
    </location>
</feature>
<dbReference type="PANTHER" id="PTHR36840:SF1">
    <property type="entry name" value="BLL5714 PROTEIN"/>
    <property type="match status" value="1"/>
</dbReference>
<dbReference type="Pfam" id="PF06772">
    <property type="entry name" value="LtrA"/>
    <property type="match status" value="1"/>
</dbReference>
<proteinExistence type="predicted"/>
<keyword evidence="2" id="KW-0812">Transmembrane</keyword>
<keyword evidence="2" id="KW-0472">Membrane</keyword>
<feature type="transmembrane region" description="Helical" evidence="2">
    <location>
        <begin position="367"/>
        <end position="385"/>
    </location>
</feature>
<feature type="transmembrane region" description="Helical" evidence="2">
    <location>
        <begin position="138"/>
        <end position="157"/>
    </location>
</feature>
<evidence type="ECO:0000313" key="3">
    <source>
        <dbReference type="EMBL" id="GAA3777181.1"/>
    </source>
</evidence>
<evidence type="ECO:0000256" key="2">
    <source>
        <dbReference type="SAM" id="Phobius"/>
    </source>
</evidence>
<dbReference type="PANTHER" id="PTHR36840">
    <property type="entry name" value="BLL5714 PROTEIN"/>
    <property type="match status" value="1"/>
</dbReference>